<dbReference type="CDD" id="cd00051">
    <property type="entry name" value="EFh"/>
    <property type="match status" value="1"/>
</dbReference>
<evidence type="ECO:0000256" key="3">
    <source>
        <dbReference type="ARBA" id="ARBA00022837"/>
    </source>
</evidence>
<protein>
    <recommendedName>
        <fullName evidence="4">EF-hand domain-containing protein</fullName>
    </recommendedName>
</protein>
<evidence type="ECO:0000259" key="4">
    <source>
        <dbReference type="PROSITE" id="PS50222"/>
    </source>
</evidence>
<dbReference type="AlphaFoldDB" id="A0AAD5JS05"/>
<feature type="domain" description="EF-hand" evidence="4">
    <location>
        <begin position="44"/>
        <end position="79"/>
    </location>
</feature>
<keyword evidence="1" id="KW-0479">Metal-binding</keyword>
<keyword evidence="2" id="KW-0677">Repeat</keyword>
<reference evidence="5" key="2">
    <citation type="submission" date="2023-02" db="EMBL/GenBank/DDBJ databases">
        <authorList>
            <person name="Swenson N.G."/>
            <person name="Wegrzyn J.L."/>
            <person name="Mcevoy S.L."/>
        </authorList>
    </citation>
    <scope>NUCLEOTIDE SEQUENCE</scope>
    <source>
        <strain evidence="5">91603</strain>
        <tissue evidence="5">Leaf</tissue>
    </source>
</reference>
<sequence>MSTACRRGVYRECDKTSEESSVNKKWQWSWPWTRRNNKSVQIPLNEAQLKDLFKRFDTNNDGRLSKEELKNALEELGSSFPAWRTWRALRHADENGDGYISEDELDGLVKKFDENLDGRLSKEELEKALEELGSSFLAWRSWRAFYHADENGDGYISEDELDGLVKYIIK</sequence>
<feature type="domain" description="EF-hand" evidence="4">
    <location>
        <begin position="100"/>
        <end position="135"/>
    </location>
</feature>
<reference evidence="5" key="1">
    <citation type="journal article" date="2022" name="Plant J.">
        <title>Strategies of tolerance reflected in two North American maple genomes.</title>
        <authorList>
            <person name="McEvoy S.L."/>
            <person name="Sezen U.U."/>
            <person name="Trouern-Trend A."/>
            <person name="McMahon S.M."/>
            <person name="Schaberg P.G."/>
            <person name="Yang J."/>
            <person name="Wegrzyn J.L."/>
            <person name="Swenson N.G."/>
        </authorList>
    </citation>
    <scope>NUCLEOTIDE SEQUENCE</scope>
    <source>
        <strain evidence="5">91603</strain>
    </source>
</reference>
<evidence type="ECO:0000313" key="6">
    <source>
        <dbReference type="Proteomes" id="UP001064489"/>
    </source>
</evidence>
<dbReference type="GO" id="GO:0005509">
    <property type="term" value="F:calcium ion binding"/>
    <property type="evidence" value="ECO:0007669"/>
    <property type="project" value="InterPro"/>
</dbReference>
<dbReference type="InterPro" id="IPR002048">
    <property type="entry name" value="EF_hand_dom"/>
</dbReference>
<accession>A0AAD5JS05</accession>
<dbReference type="InterPro" id="IPR011992">
    <property type="entry name" value="EF-hand-dom_pair"/>
</dbReference>
<dbReference type="EMBL" id="JAJSOW010000001">
    <property type="protein sequence ID" value="KAI9199930.1"/>
    <property type="molecule type" value="Genomic_DNA"/>
</dbReference>
<proteinExistence type="predicted"/>
<name>A0AAD5JS05_ACENE</name>
<gene>
    <name evidence="5" type="ORF">LWI28_000454</name>
</gene>
<dbReference type="SMART" id="SM00054">
    <property type="entry name" value="EFh"/>
    <property type="match status" value="3"/>
</dbReference>
<evidence type="ECO:0000313" key="5">
    <source>
        <dbReference type="EMBL" id="KAI9199930.1"/>
    </source>
</evidence>
<dbReference type="SUPFAM" id="SSF47473">
    <property type="entry name" value="EF-hand"/>
    <property type="match status" value="1"/>
</dbReference>
<dbReference type="PROSITE" id="PS00018">
    <property type="entry name" value="EF_HAND_1"/>
    <property type="match status" value="2"/>
</dbReference>
<dbReference type="PROSITE" id="PS50222">
    <property type="entry name" value="EF_HAND_2"/>
    <property type="match status" value="2"/>
</dbReference>
<dbReference type="Gene3D" id="1.10.238.10">
    <property type="entry name" value="EF-hand"/>
    <property type="match status" value="2"/>
</dbReference>
<dbReference type="Pfam" id="PF13499">
    <property type="entry name" value="EF-hand_7"/>
    <property type="match status" value="1"/>
</dbReference>
<evidence type="ECO:0000256" key="2">
    <source>
        <dbReference type="ARBA" id="ARBA00022737"/>
    </source>
</evidence>
<keyword evidence="3" id="KW-0106">Calcium</keyword>
<dbReference type="InterPro" id="IPR018247">
    <property type="entry name" value="EF_Hand_1_Ca_BS"/>
</dbReference>
<comment type="caution">
    <text evidence="5">The sequence shown here is derived from an EMBL/GenBank/DDBJ whole genome shotgun (WGS) entry which is preliminary data.</text>
</comment>
<evidence type="ECO:0000256" key="1">
    <source>
        <dbReference type="ARBA" id="ARBA00022723"/>
    </source>
</evidence>
<organism evidence="5 6">
    <name type="scientific">Acer negundo</name>
    <name type="common">Box elder</name>
    <dbReference type="NCBI Taxonomy" id="4023"/>
    <lineage>
        <taxon>Eukaryota</taxon>
        <taxon>Viridiplantae</taxon>
        <taxon>Streptophyta</taxon>
        <taxon>Embryophyta</taxon>
        <taxon>Tracheophyta</taxon>
        <taxon>Spermatophyta</taxon>
        <taxon>Magnoliopsida</taxon>
        <taxon>eudicotyledons</taxon>
        <taxon>Gunneridae</taxon>
        <taxon>Pentapetalae</taxon>
        <taxon>rosids</taxon>
        <taxon>malvids</taxon>
        <taxon>Sapindales</taxon>
        <taxon>Sapindaceae</taxon>
        <taxon>Hippocastanoideae</taxon>
        <taxon>Acereae</taxon>
        <taxon>Acer</taxon>
    </lineage>
</organism>
<keyword evidence="6" id="KW-1185">Reference proteome</keyword>
<dbReference type="InterPro" id="IPR039647">
    <property type="entry name" value="EF_hand_pair_protein_CML-like"/>
</dbReference>
<dbReference type="Proteomes" id="UP001064489">
    <property type="component" value="Chromosome 9"/>
</dbReference>
<dbReference type="PANTHER" id="PTHR10891">
    <property type="entry name" value="EF-HAND CALCIUM-BINDING DOMAIN CONTAINING PROTEIN"/>
    <property type="match status" value="1"/>
</dbReference>
<dbReference type="Pfam" id="PF13202">
    <property type="entry name" value="EF-hand_5"/>
    <property type="match status" value="1"/>
</dbReference>